<comment type="caution">
    <text evidence="2">The sequence shown here is derived from an EMBL/GenBank/DDBJ whole genome shotgun (WGS) entry which is preliminary data.</text>
</comment>
<evidence type="ECO:0000313" key="4">
    <source>
        <dbReference type="EMBL" id="CAL6116420.1"/>
    </source>
</evidence>
<reference evidence="2" key="1">
    <citation type="submission" date="2023-06" db="EMBL/GenBank/DDBJ databases">
        <authorList>
            <person name="Kurt Z."/>
        </authorList>
    </citation>
    <scope>NUCLEOTIDE SEQUENCE</scope>
</reference>
<dbReference type="Proteomes" id="UP001642409">
    <property type="component" value="Unassembled WGS sequence"/>
</dbReference>
<sequence length="142" mass="16925">MQPRTLYSTHISPPCWEFCVVQSVLSLANHSDAVEWSFIVFKLYWIKLRIQQCLNNFQNEAKYFQLPCDVYSGQPLKHNRRRELCAKIEKVCAARESDPDLLRGKQAFYHQTSGAYWIYAECRRRCRFAKYTFLRSCRLTEL</sequence>
<dbReference type="EMBL" id="CAXDID020001008">
    <property type="protein sequence ID" value="CAL6116420.1"/>
    <property type="molecule type" value="Genomic_DNA"/>
</dbReference>
<dbReference type="EMBL" id="CATOUU010000246">
    <property type="protein sequence ID" value="CAI9922118.1"/>
    <property type="molecule type" value="Genomic_DNA"/>
</dbReference>
<evidence type="ECO:0000313" key="5">
    <source>
        <dbReference type="Proteomes" id="UP001642409"/>
    </source>
</evidence>
<name>A0AA86P4F8_9EUKA</name>
<organism evidence="2">
    <name type="scientific">Hexamita inflata</name>
    <dbReference type="NCBI Taxonomy" id="28002"/>
    <lineage>
        <taxon>Eukaryota</taxon>
        <taxon>Metamonada</taxon>
        <taxon>Diplomonadida</taxon>
        <taxon>Hexamitidae</taxon>
        <taxon>Hexamitinae</taxon>
        <taxon>Hexamita</taxon>
    </lineage>
</organism>
<gene>
    <name evidence="2" type="ORF">HINF_LOCUS19414</name>
    <name evidence="3" type="ORF">HINF_LOCUS77947</name>
    <name evidence="4" type="ORF">HINF_LOCUS79051</name>
    <name evidence="1" type="ORF">HINF_LOCUS9763</name>
</gene>
<keyword evidence="5" id="KW-1185">Reference proteome</keyword>
<evidence type="ECO:0000313" key="3">
    <source>
        <dbReference type="EMBL" id="CAL6114379.1"/>
    </source>
</evidence>
<protein>
    <submittedName>
        <fullName evidence="3">Hypothetical_protein</fullName>
    </submittedName>
</protein>
<dbReference type="AlphaFoldDB" id="A0AA86P4F8"/>
<accession>A0AA86P4F8</accession>
<evidence type="ECO:0000313" key="2">
    <source>
        <dbReference type="EMBL" id="CAI9931769.1"/>
    </source>
</evidence>
<proteinExistence type="predicted"/>
<dbReference type="EMBL" id="CAXDID020000795">
    <property type="protein sequence ID" value="CAL6114379.1"/>
    <property type="molecule type" value="Genomic_DNA"/>
</dbReference>
<evidence type="ECO:0000313" key="1">
    <source>
        <dbReference type="EMBL" id="CAI9922118.1"/>
    </source>
</evidence>
<reference evidence="3 5" key="2">
    <citation type="submission" date="2024-07" db="EMBL/GenBank/DDBJ databases">
        <authorList>
            <person name="Akdeniz Z."/>
        </authorList>
    </citation>
    <scope>NUCLEOTIDE SEQUENCE [LARGE SCALE GENOMIC DNA]</scope>
</reference>
<dbReference type="EMBL" id="CATOUU010000498">
    <property type="protein sequence ID" value="CAI9931769.1"/>
    <property type="molecule type" value="Genomic_DNA"/>
</dbReference>